<dbReference type="Pfam" id="PF04545">
    <property type="entry name" value="Sigma70_r4"/>
    <property type="match status" value="1"/>
</dbReference>
<keyword evidence="3" id="KW-1185">Reference proteome</keyword>
<feature type="domain" description="RNA polymerase sigma-70 region 4" evidence="1">
    <location>
        <begin position="55"/>
        <end position="100"/>
    </location>
</feature>
<dbReference type="RefSeq" id="WP_320685101.1">
    <property type="nucleotide sequence ID" value="NZ_JAXBLV010000013.1"/>
</dbReference>
<accession>A0ABU5EU25</accession>
<protein>
    <recommendedName>
        <fullName evidence="1">RNA polymerase sigma-70 region 4 domain-containing protein</fullName>
    </recommendedName>
</protein>
<proteinExistence type="predicted"/>
<sequence length="106" mass="11770">MASTSARPVEGPVGRSCFIGAIMVTVNQLRAGVDGTRGQGGVEWPAAVWERLWGVLTRREQEVVFHHLVENRTHTEVAELLGVRRETVNVAWRRALTRIRGVITSP</sequence>
<dbReference type="InterPro" id="IPR007630">
    <property type="entry name" value="RNA_pol_sigma70_r4"/>
</dbReference>
<dbReference type="EMBL" id="JAXBLV010000013">
    <property type="protein sequence ID" value="MDY3558132.1"/>
    <property type="molecule type" value="Genomic_DNA"/>
</dbReference>
<reference evidence="3" key="1">
    <citation type="journal article" date="2023" name="Mar. Drugs">
        <title>Gemmata algarum, a Novel Planctomycete Isolated from an Algal Mat, Displays Antimicrobial Activity.</title>
        <authorList>
            <person name="Kumar G."/>
            <person name="Kallscheuer N."/>
            <person name="Kashif M."/>
            <person name="Ahamad S."/>
            <person name="Jagadeeshwari U."/>
            <person name="Pannikurungottu S."/>
            <person name="Haufschild T."/>
            <person name="Kabuu M."/>
            <person name="Sasikala C."/>
            <person name="Jogler C."/>
            <person name="Ramana C."/>
        </authorList>
    </citation>
    <scope>NUCLEOTIDE SEQUENCE [LARGE SCALE GENOMIC DNA]</scope>
    <source>
        <strain evidence="3">JC673</strain>
    </source>
</reference>
<dbReference type="InterPro" id="IPR036388">
    <property type="entry name" value="WH-like_DNA-bd_sf"/>
</dbReference>
<evidence type="ECO:0000259" key="1">
    <source>
        <dbReference type="Pfam" id="PF04545"/>
    </source>
</evidence>
<dbReference type="InterPro" id="IPR013324">
    <property type="entry name" value="RNA_pol_sigma_r3/r4-like"/>
</dbReference>
<evidence type="ECO:0000313" key="3">
    <source>
        <dbReference type="Proteomes" id="UP001272242"/>
    </source>
</evidence>
<evidence type="ECO:0000313" key="2">
    <source>
        <dbReference type="EMBL" id="MDY3558132.1"/>
    </source>
</evidence>
<gene>
    <name evidence="2" type="ORF">R5W23_000853</name>
</gene>
<comment type="caution">
    <text evidence="2">The sequence shown here is derived from an EMBL/GenBank/DDBJ whole genome shotgun (WGS) entry which is preliminary data.</text>
</comment>
<organism evidence="2 3">
    <name type="scientific">Gemmata algarum</name>
    <dbReference type="NCBI Taxonomy" id="2975278"/>
    <lineage>
        <taxon>Bacteria</taxon>
        <taxon>Pseudomonadati</taxon>
        <taxon>Planctomycetota</taxon>
        <taxon>Planctomycetia</taxon>
        <taxon>Gemmatales</taxon>
        <taxon>Gemmataceae</taxon>
        <taxon>Gemmata</taxon>
    </lineage>
</organism>
<dbReference type="Proteomes" id="UP001272242">
    <property type="component" value="Unassembled WGS sequence"/>
</dbReference>
<name>A0ABU5EU25_9BACT</name>
<dbReference type="Gene3D" id="1.10.10.10">
    <property type="entry name" value="Winged helix-like DNA-binding domain superfamily/Winged helix DNA-binding domain"/>
    <property type="match status" value="1"/>
</dbReference>
<dbReference type="SUPFAM" id="SSF88659">
    <property type="entry name" value="Sigma3 and sigma4 domains of RNA polymerase sigma factors"/>
    <property type="match status" value="1"/>
</dbReference>